<gene>
    <name evidence="2" type="ORF">Taro_014078</name>
</gene>
<dbReference type="Proteomes" id="UP000652761">
    <property type="component" value="Unassembled WGS sequence"/>
</dbReference>
<accession>A0A843UHY5</accession>
<sequence length="135" mass="15080">MRVCSVTTRPPRPLPGTPKFVSPPTDSKTRKVRNTYSRVLLSSRTKQCNATTTNQGRDTHMTPVETNRVGHKAEATLGTLVETMQQPGENDISPQARPPQTSTRSRAHKQNHLGPRTHREVEKPHTPMPPWTGTK</sequence>
<dbReference type="EMBL" id="NMUH01000577">
    <property type="protein sequence ID" value="MQL81614.1"/>
    <property type="molecule type" value="Genomic_DNA"/>
</dbReference>
<evidence type="ECO:0000313" key="2">
    <source>
        <dbReference type="EMBL" id="MQL81614.1"/>
    </source>
</evidence>
<comment type="caution">
    <text evidence="2">The sequence shown here is derived from an EMBL/GenBank/DDBJ whole genome shotgun (WGS) entry which is preliminary data.</text>
</comment>
<feature type="region of interest" description="Disordered" evidence="1">
    <location>
        <begin position="1"/>
        <end position="33"/>
    </location>
</feature>
<feature type="compositionally biased region" description="Pro residues" evidence="1">
    <location>
        <begin position="126"/>
        <end position="135"/>
    </location>
</feature>
<keyword evidence="3" id="KW-1185">Reference proteome</keyword>
<evidence type="ECO:0000313" key="3">
    <source>
        <dbReference type="Proteomes" id="UP000652761"/>
    </source>
</evidence>
<feature type="region of interest" description="Disordered" evidence="1">
    <location>
        <begin position="47"/>
        <end position="135"/>
    </location>
</feature>
<feature type="non-terminal residue" evidence="2">
    <location>
        <position position="1"/>
    </location>
</feature>
<name>A0A843UHY5_COLES</name>
<organism evidence="2 3">
    <name type="scientific">Colocasia esculenta</name>
    <name type="common">Wild taro</name>
    <name type="synonym">Arum esculentum</name>
    <dbReference type="NCBI Taxonomy" id="4460"/>
    <lineage>
        <taxon>Eukaryota</taxon>
        <taxon>Viridiplantae</taxon>
        <taxon>Streptophyta</taxon>
        <taxon>Embryophyta</taxon>
        <taxon>Tracheophyta</taxon>
        <taxon>Spermatophyta</taxon>
        <taxon>Magnoliopsida</taxon>
        <taxon>Liliopsida</taxon>
        <taxon>Araceae</taxon>
        <taxon>Aroideae</taxon>
        <taxon>Colocasieae</taxon>
        <taxon>Colocasia</taxon>
    </lineage>
</organism>
<proteinExistence type="predicted"/>
<evidence type="ECO:0000256" key="1">
    <source>
        <dbReference type="SAM" id="MobiDB-lite"/>
    </source>
</evidence>
<protein>
    <submittedName>
        <fullName evidence="2">Uncharacterized protein</fullName>
    </submittedName>
</protein>
<dbReference type="AlphaFoldDB" id="A0A843UHY5"/>
<feature type="compositionally biased region" description="Polar residues" evidence="1">
    <location>
        <begin position="47"/>
        <end position="56"/>
    </location>
</feature>
<reference evidence="2" key="1">
    <citation type="submission" date="2017-07" db="EMBL/GenBank/DDBJ databases">
        <title>Taro Niue Genome Assembly and Annotation.</title>
        <authorList>
            <person name="Atibalentja N."/>
            <person name="Keating K."/>
            <person name="Fields C.J."/>
        </authorList>
    </citation>
    <scope>NUCLEOTIDE SEQUENCE</scope>
    <source>
        <strain evidence="2">Niue_2</strain>
        <tissue evidence="2">Leaf</tissue>
    </source>
</reference>